<feature type="region of interest" description="Disordered" evidence="1">
    <location>
        <begin position="86"/>
        <end position="116"/>
    </location>
</feature>
<sequence>MKKITMYVMTLLVGVAMVSGCTKEGPAGKDGIDGKDGRDGKDGKNGSIIITGNGVPNVELGNVGDYYFDRTTSDLYGAKTAQSWGTPTNLKGLQGEKGDKGDTGATGSTGANGADGNKFLSGITAPTADLGKVGDWYIDTQNRKLYGAKTEQGWGSGISLSGGNSEGISASDYKLSADGKTLVLWMNLNTRNIDMNADPNLSQVTTIQQGAFENCNALNSIIISNSVKKIEKQTFEELIRLKSVVLGKGVEDISSDYAWRGGSNYYQGGGVFSICKSLKTITIPSNVKYMQRAFTSCLELESVIIENGVINIDEAFIQCKSLTSVVIPNSVTSLKGAFADCERLTSVTLPSTITEIGKVVKPYSSSFSQGTFENCKSLSTINIPNSVTHIGYSTFASSGLVSVVLPNSVTELERATFANCEKLTSVTLSNQMTIIKGVVEGYYNQNATFYNCKALTALTIPANITTIEKGAFFESGLTSVTLEATTPPQLIDYIGLFVDQYDENNYNSTPKLTKVKTIYVPASSLSAYQNAEGWKDLATNGISLLPKP</sequence>
<evidence type="ECO:0000256" key="1">
    <source>
        <dbReference type="SAM" id="MobiDB-lite"/>
    </source>
</evidence>
<evidence type="ECO:0000313" key="3">
    <source>
        <dbReference type="Proteomes" id="UP000038200"/>
    </source>
</evidence>
<gene>
    <name evidence="2" type="ORF">CCAND93_1000002</name>
</gene>
<dbReference type="InterPro" id="IPR032675">
    <property type="entry name" value="LRR_dom_sf"/>
</dbReference>
<dbReference type="RefSeq" id="WP_052461503.1">
    <property type="nucleotide sequence ID" value="NZ_CDOL01000003.1"/>
</dbReference>
<feature type="compositionally biased region" description="Low complexity" evidence="1">
    <location>
        <begin position="103"/>
        <end position="116"/>
    </location>
</feature>
<dbReference type="PROSITE" id="PS51257">
    <property type="entry name" value="PROKAR_LIPOPROTEIN"/>
    <property type="match status" value="1"/>
</dbReference>
<organism evidence="2 3">
    <name type="scientific">Capnocytophaga canis</name>
    <dbReference type="NCBI Taxonomy" id="1848903"/>
    <lineage>
        <taxon>Bacteria</taxon>
        <taxon>Pseudomonadati</taxon>
        <taxon>Bacteroidota</taxon>
        <taxon>Flavobacteriia</taxon>
        <taxon>Flavobacteriales</taxon>
        <taxon>Flavobacteriaceae</taxon>
        <taxon>Capnocytophaga</taxon>
    </lineage>
</organism>
<reference evidence="2 3" key="1">
    <citation type="submission" date="2015-01" db="EMBL/GenBank/DDBJ databases">
        <authorList>
            <person name="Xiang T."/>
            <person name="Song Y."/>
            <person name="Huang L."/>
            <person name="Wang B."/>
            <person name="Wu P."/>
        </authorList>
    </citation>
    <scope>NUCLEOTIDE SEQUENCE [LARGE SCALE GENOMIC DNA]</scope>
    <source>
        <strain evidence="2 3">CcD93</strain>
    </source>
</reference>
<protein>
    <recommendedName>
        <fullName evidence="4">Collagen-like protein</fullName>
    </recommendedName>
</protein>
<evidence type="ECO:0000313" key="2">
    <source>
        <dbReference type="EMBL" id="CEN50096.1"/>
    </source>
</evidence>
<dbReference type="Proteomes" id="UP000038200">
    <property type="component" value="Unassembled WGS sequence"/>
</dbReference>
<feature type="region of interest" description="Disordered" evidence="1">
    <location>
        <begin position="24"/>
        <end position="48"/>
    </location>
</feature>
<dbReference type="PANTHER" id="PTHR45661:SF3">
    <property type="entry name" value="IG-LIKE DOMAIN-CONTAINING PROTEIN"/>
    <property type="match status" value="1"/>
</dbReference>
<dbReference type="EMBL" id="CDOL01000003">
    <property type="protein sequence ID" value="CEN50096.1"/>
    <property type="molecule type" value="Genomic_DNA"/>
</dbReference>
<dbReference type="SUPFAM" id="SSF52058">
    <property type="entry name" value="L domain-like"/>
    <property type="match status" value="1"/>
</dbReference>
<dbReference type="OrthoDB" id="8457242at2"/>
<dbReference type="Pfam" id="PF13306">
    <property type="entry name" value="LRR_5"/>
    <property type="match status" value="4"/>
</dbReference>
<name>A0A0B7IDW0_9FLAO</name>
<evidence type="ECO:0008006" key="4">
    <source>
        <dbReference type="Google" id="ProtNLM"/>
    </source>
</evidence>
<proteinExistence type="predicted"/>
<dbReference type="Gene3D" id="3.80.10.10">
    <property type="entry name" value="Ribonuclease Inhibitor"/>
    <property type="match status" value="3"/>
</dbReference>
<accession>A0A0B7IDW0</accession>
<dbReference type="InterPro" id="IPR026906">
    <property type="entry name" value="LRR_5"/>
</dbReference>
<dbReference type="AlphaFoldDB" id="A0A0B7IDW0"/>
<dbReference type="InterPro" id="IPR053139">
    <property type="entry name" value="Surface_bspA-like"/>
</dbReference>
<feature type="compositionally biased region" description="Basic and acidic residues" evidence="1">
    <location>
        <begin position="26"/>
        <end position="44"/>
    </location>
</feature>
<dbReference type="PANTHER" id="PTHR45661">
    <property type="entry name" value="SURFACE ANTIGEN"/>
    <property type="match status" value="1"/>
</dbReference>